<dbReference type="PANTHER" id="PTHR34069:SF3">
    <property type="entry name" value="ACYL-COA:ACYL-COA ALKYLTRANSFERASE"/>
    <property type="match status" value="1"/>
</dbReference>
<dbReference type="Proteomes" id="UP000425960">
    <property type="component" value="Chromosome"/>
</dbReference>
<evidence type="ECO:0008006" key="3">
    <source>
        <dbReference type="Google" id="ProtNLM"/>
    </source>
</evidence>
<evidence type="ECO:0000313" key="1">
    <source>
        <dbReference type="EMBL" id="BBO80978.1"/>
    </source>
</evidence>
<dbReference type="KEGG" id="dov:DSCO28_15440"/>
<name>A0A5K7ZFP1_9BACT</name>
<dbReference type="Gene3D" id="3.40.47.10">
    <property type="match status" value="1"/>
</dbReference>
<dbReference type="SUPFAM" id="SSF50249">
    <property type="entry name" value="Nucleic acid-binding proteins"/>
    <property type="match status" value="1"/>
</dbReference>
<reference evidence="1 2" key="1">
    <citation type="submission" date="2019-11" db="EMBL/GenBank/DDBJ databases">
        <title>Comparative genomics of hydrocarbon-degrading Desulfosarcina strains.</title>
        <authorList>
            <person name="Watanabe M."/>
            <person name="Kojima H."/>
            <person name="Fukui M."/>
        </authorList>
    </citation>
    <scope>NUCLEOTIDE SEQUENCE [LARGE SCALE GENOMIC DNA]</scope>
    <source>
        <strain evidence="1 2">28bB2T</strain>
    </source>
</reference>
<dbReference type="InterPro" id="IPR016039">
    <property type="entry name" value="Thiolase-like"/>
</dbReference>
<evidence type="ECO:0000313" key="2">
    <source>
        <dbReference type="Proteomes" id="UP000425960"/>
    </source>
</evidence>
<dbReference type="RefSeq" id="WP_173179175.1">
    <property type="nucleotide sequence ID" value="NZ_AP021876.1"/>
</dbReference>
<gene>
    <name evidence="1" type="ORF">DSCO28_15440</name>
</gene>
<dbReference type="EMBL" id="AP021876">
    <property type="protein sequence ID" value="BBO80978.1"/>
    <property type="molecule type" value="Genomic_DNA"/>
</dbReference>
<proteinExistence type="predicted"/>
<accession>A0A5K7ZFP1</accession>
<dbReference type="CDD" id="cd00827">
    <property type="entry name" value="init_cond_enzymes"/>
    <property type="match status" value="1"/>
</dbReference>
<organism evidence="1 2">
    <name type="scientific">Desulfosarcina ovata subsp. sediminis</name>
    <dbReference type="NCBI Taxonomy" id="885957"/>
    <lineage>
        <taxon>Bacteria</taxon>
        <taxon>Pseudomonadati</taxon>
        <taxon>Thermodesulfobacteriota</taxon>
        <taxon>Desulfobacteria</taxon>
        <taxon>Desulfobacterales</taxon>
        <taxon>Desulfosarcinaceae</taxon>
        <taxon>Desulfosarcina</taxon>
    </lineage>
</organism>
<dbReference type="GO" id="GO:0016746">
    <property type="term" value="F:acyltransferase activity"/>
    <property type="evidence" value="ECO:0007669"/>
    <property type="project" value="UniProtKB-KW"/>
</dbReference>
<dbReference type="GO" id="GO:0044550">
    <property type="term" value="P:secondary metabolite biosynthetic process"/>
    <property type="evidence" value="ECO:0007669"/>
    <property type="project" value="TreeGrafter"/>
</dbReference>
<dbReference type="AlphaFoldDB" id="A0A5K7ZFP1"/>
<dbReference type="SUPFAM" id="SSF53901">
    <property type="entry name" value="Thiolase-like"/>
    <property type="match status" value="2"/>
</dbReference>
<sequence length="476" mass="52318">MVGIVAFGGYIPFYRLRRDTIGAAWGKNGGRGEKAVAGSDEDSVTLATEAVLNSLVGVDREEIDNLYFASTRPPYAQKQSASIVAAACNLREDVVSMDVGNSLRSGTLAMRAALDAVKSGSARQTIAVAAECQIAPGDSAAELAVGDGAAAVVLGSGDAIATVEHALSTTSDFLDVWRLPEDRYNQSWEDRFVLDEGYIRLMREAMDTAVKRFDLDLADFTRVVYNAPDARSHGKIAKMLKIDAKTQLQDPLYGTVGNTGTANALLMLVAVLEQSKAGDRILLANYADGVDVFVIDVQRDPCPADGYKSIDALLAAKMMIPDYGKYLHLRDMMAWEVDRRPAARTSLPILFRERAGLMRLVGKRCNACGHEQFPRTRICMWCQTPLGNSERYTDVWLKPQTGPLFSFNMDVRADTPDLPNVNCVVDLSGGARFYGLMTDRDPEKIEIGMPMEFTFRKINDAQGMHNYFWKVRPIRG</sequence>
<dbReference type="InterPro" id="IPR012340">
    <property type="entry name" value="NA-bd_OB-fold"/>
</dbReference>
<protein>
    <recommendedName>
        <fullName evidence="3">3-hydroxy-3-methylglutaryl CoA synthase</fullName>
    </recommendedName>
</protein>
<dbReference type="PANTHER" id="PTHR34069">
    <property type="entry name" value="3-OXOACYL-[ACYL-CARRIER-PROTEIN] SYNTHASE 3"/>
    <property type="match status" value="1"/>
</dbReference>